<protein>
    <submittedName>
        <fullName evidence="1">Uncharacterized protein</fullName>
    </submittedName>
</protein>
<dbReference type="EMBL" id="LUKE01000006">
    <property type="protein sequence ID" value="KYG61448.1"/>
    <property type="molecule type" value="Genomic_DNA"/>
</dbReference>
<dbReference type="AlphaFoldDB" id="A0A150WEA3"/>
<keyword evidence="2" id="KW-1185">Reference proteome</keyword>
<proteinExistence type="predicted"/>
<accession>A0A150WEA3</accession>
<organism evidence="1 2">
    <name type="scientific">Bdellovibrio bacteriovorus</name>
    <dbReference type="NCBI Taxonomy" id="959"/>
    <lineage>
        <taxon>Bacteria</taxon>
        <taxon>Pseudomonadati</taxon>
        <taxon>Bdellovibrionota</taxon>
        <taxon>Bdellovibrionia</taxon>
        <taxon>Bdellovibrionales</taxon>
        <taxon>Pseudobdellovibrionaceae</taxon>
        <taxon>Bdellovibrio</taxon>
    </lineage>
</organism>
<evidence type="ECO:0000313" key="1">
    <source>
        <dbReference type="EMBL" id="KYG61448.1"/>
    </source>
</evidence>
<comment type="caution">
    <text evidence="1">The sequence shown here is derived from an EMBL/GenBank/DDBJ whole genome shotgun (WGS) entry which is preliminary data.</text>
</comment>
<sequence length="129" mass="14282">MILAFFLNLFLGSPALRYESVICTYSESETVKKTVSQKLITITIDADFGRFAEIQFGDDTKKIQYQILLENDANNEASVNILQNFLIGDLESSAEFSADAPKYTRIAQGAHSVRCELVPVKVTAPATQN</sequence>
<evidence type="ECO:0000313" key="2">
    <source>
        <dbReference type="Proteomes" id="UP000075320"/>
    </source>
</evidence>
<name>A0A150WEA3_BDEBC</name>
<dbReference type="Proteomes" id="UP000075320">
    <property type="component" value="Unassembled WGS sequence"/>
</dbReference>
<gene>
    <name evidence="1" type="ORF">AZI86_17195</name>
</gene>
<reference evidence="1 2" key="1">
    <citation type="submission" date="2016-03" db="EMBL/GenBank/DDBJ databases">
        <authorList>
            <person name="Ploux O."/>
        </authorList>
    </citation>
    <scope>NUCLEOTIDE SEQUENCE [LARGE SCALE GENOMIC DNA]</scope>
    <source>
        <strain evidence="1 2">R0</strain>
    </source>
</reference>